<dbReference type="EMBL" id="DS636786">
    <property type="protein sequence ID" value="EEC01571.1"/>
    <property type="molecule type" value="Genomic_DNA"/>
</dbReference>
<dbReference type="InParanoid" id="B7P4P9"/>
<sequence>KRTCRSHRSPSSAPPPTLLLPACSRMHQGLHLTTCPSVRHGSVRSGAPGPFCPPPLPTLQGAPPPPCPVVLRVFLNGKASTPRNTPQEWTMADSGVAQRTAD</sequence>
<keyword evidence="4" id="KW-1185">Reference proteome</keyword>
<evidence type="ECO:0000313" key="4">
    <source>
        <dbReference type="Proteomes" id="UP000001555"/>
    </source>
</evidence>
<dbReference type="EMBL" id="ABJB010143727">
    <property type="status" value="NOT_ANNOTATED_CDS"/>
    <property type="molecule type" value="Genomic_DNA"/>
</dbReference>
<dbReference type="EnsemblMetazoa" id="ISCW001289-RA">
    <property type="protein sequence ID" value="ISCW001289-PA"/>
    <property type="gene ID" value="ISCW001289"/>
</dbReference>
<dbReference type="HOGENOM" id="CLU_2284430_0_0_1"/>
<dbReference type="AlphaFoldDB" id="B7P4P9"/>
<accession>B7P4P9</accession>
<feature type="non-terminal residue" evidence="2">
    <location>
        <position position="1"/>
    </location>
</feature>
<proteinExistence type="predicted"/>
<dbReference type="PaxDb" id="6945-B7P4P9"/>
<dbReference type="Proteomes" id="UP000001555">
    <property type="component" value="Unassembled WGS sequence"/>
</dbReference>
<gene>
    <name evidence="2" type="ORF">IscW_ISCW001289</name>
</gene>
<evidence type="ECO:0000313" key="3">
    <source>
        <dbReference type="EnsemblMetazoa" id="ISCW001289-PA"/>
    </source>
</evidence>
<feature type="region of interest" description="Disordered" evidence="1">
    <location>
        <begin position="79"/>
        <end position="102"/>
    </location>
</feature>
<feature type="non-terminal residue" evidence="2">
    <location>
        <position position="102"/>
    </location>
</feature>
<dbReference type="VEuPathDB" id="VectorBase:ISCW001289"/>
<evidence type="ECO:0000313" key="2">
    <source>
        <dbReference type="EMBL" id="EEC01571.1"/>
    </source>
</evidence>
<organism>
    <name type="scientific">Ixodes scapularis</name>
    <name type="common">Black-legged tick</name>
    <name type="synonym">Deer tick</name>
    <dbReference type="NCBI Taxonomy" id="6945"/>
    <lineage>
        <taxon>Eukaryota</taxon>
        <taxon>Metazoa</taxon>
        <taxon>Ecdysozoa</taxon>
        <taxon>Arthropoda</taxon>
        <taxon>Chelicerata</taxon>
        <taxon>Arachnida</taxon>
        <taxon>Acari</taxon>
        <taxon>Parasitiformes</taxon>
        <taxon>Ixodida</taxon>
        <taxon>Ixodoidea</taxon>
        <taxon>Ixodidae</taxon>
        <taxon>Ixodinae</taxon>
        <taxon>Ixodes</taxon>
    </lineage>
</organism>
<evidence type="ECO:0000256" key="1">
    <source>
        <dbReference type="SAM" id="MobiDB-lite"/>
    </source>
</evidence>
<dbReference type="VEuPathDB" id="VectorBase:ISCI001289"/>
<protein>
    <submittedName>
        <fullName evidence="2 3">Uncharacterized protein</fullName>
    </submittedName>
</protein>
<reference evidence="2 4" key="1">
    <citation type="submission" date="2008-03" db="EMBL/GenBank/DDBJ databases">
        <title>Annotation of Ixodes scapularis.</title>
        <authorList>
            <consortium name="Ixodes scapularis Genome Project Consortium"/>
            <person name="Caler E."/>
            <person name="Hannick L.I."/>
            <person name="Bidwell S."/>
            <person name="Joardar V."/>
            <person name="Thiagarajan M."/>
            <person name="Amedeo P."/>
            <person name="Galinsky K.J."/>
            <person name="Schobel S."/>
            <person name="Inman J."/>
            <person name="Hostetler J."/>
            <person name="Miller J."/>
            <person name="Hammond M."/>
            <person name="Megy K."/>
            <person name="Lawson D."/>
            <person name="Kodira C."/>
            <person name="Sutton G."/>
            <person name="Meyer J."/>
            <person name="Hill C.A."/>
            <person name="Birren B."/>
            <person name="Nene V."/>
            <person name="Collins F."/>
            <person name="Alarcon-Chaidez F."/>
            <person name="Wikel S."/>
            <person name="Strausberg R."/>
        </authorList>
    </citation>
    <scope>NUCLEOTIDE SEQUENCE [LARGE SCALE GENOMIC DNA]</scope>
    <source>
        <strain evidence="4">Wikel</strain>
        <strain evidence="2">Wikel colony</strain>
    </source>
</reference>
<reference evidence="3" key="2">
    <citation type="submission" date="2020-05" db="UniProtKB">
        <authorList>
            <consortium name="EnsemblMetazoa"/>
        </authorList>
    </citation>
    <scope>IDENTIFICATION</scope>
    <source>
        <strain evidence="3">wikel</strain>
    </source>
</reference>
<feature type="compositionally biased region" description="Polar residues" evidence="1">
    <location>
        <begin position="79"/>
        <end position="88"/>
    </location>
</feature>
<name>B7P4P9_IXOSC</name>